<dbReference type="OrthoDB" id="9809852at2"/>
<dbReference type="GO" id="GO:0003676">
    <property type="term" value="F:nucleic acid binding"/>
    <property type="evidence" value="ECO:0007669"/>
    <property type="project" value="InterPro"/>
</dbReference>
<name>A0A2K2FGJ3_9CLOT</name>
<dbReference type="InterPro" id="IPR004610">
    <property type="entry name" value="RecJ"/>
</dbReference>
<evidence type="ECO:0000313" key="10">
    <source>
        <dbReference type="Proteomes" id="UP000236151"/>
    </source>
</evidence>
<evidence type="ECO:0000256" key="4">
    <source>
        <dbReference type="ARBA" id="ARBA00022801"/>
    </source>
</evidence>
<dbReference type="AlphaFoldDB" id="A0A2K2FGJ3"/>
<comment type="caution">
    <text evidence="9">The sequence shown here is derived from an EMBL/GenBank/DDBJ whole genome shotgun (WGS) entry which is preliminary data.</text>
</comment>
<dbReference type="Proteomes" id="UP000236151">
    <property type="component" value="Unassembled WGS sequence"/>
</dbReference>
<reference evidence="9 10" key="1">
    <citation type="submission" date="2017-06" db="EMBL/GenBank/DDBJ databases">
        <title>Investigating the central metabolism of Clostridium thermosuccinogenes.</title>
        <authorList>
            <person name="Koendjbiharie J.G."/>
            <person name="van Kranenburg R."/>
        </authorList>
    </citation>
    <scope>NUCLEOTIDE SEQUENCE [LARGE SCALE GENOMIC DNA]</scope>
    <source>
        <strain evidence="9 10">DSM 5806</strain>
    </source>
</reference>
<evidence type="ECO:0000259" key="7">
    <source>
        <dbReference type="Pfam" id="PF02272"/>
    </source>
</evidence>
<protein>
    <recommendedName>
        <fullName evidence="2">Single-stranded-DNA-specific exonuclease RecJ</fullName>
    </recommendedName>
</protein>
<dbReference type="InterPro" id="IPR038763">
    <property type="entry name" value="DHH_sf"/>
</dbReference>
<keyword evidence="10" id="KW-1185">Reference proteome</keyword>
<dbReference type="Gene3D" id="3.90.1640.30">
    <property type="match status" value="1"/>
</dbReference>
<dbReference type="EMBL" id="NIOJ01000015">
    <property type="protein sequence ID" value="PNT99835.1"/>
    <property type="molecule type" value="Genomic_DNA"/>
</dbReference>
<comment type="similarity">
    <text evidence="1">Belongs to the RecJ family.</text>
</comment>
<keyword evidence="3" id="KW-0540">Nuclease</keyword>
<dbReference type="Pfam" id="PF01368">
    <property type="entry name" value="DHH"/>
    <property type="match status" value="1"/>
</dbReference>
<feature type="domain" description="DHHA1" evidence="7">
    <location>
        <begin position="350"/>
        <end position="442"/>
    </location>
</feature>
<dbReference type="InterPro" id="IPR041122">
    <property type="entry name" value="RecJ_OB"/>
</dbReference>
<keyword evidence="4" id="KW-0378">Hydrolase</keyword>
<dbReference type="SUPFAM" id="SSF64182">
    <property type="entry name" value="DHH phosphoesterases"/>
    <property type="match status" value="1"/>
</dbReference>
<dbReference type="InterPro" id="IPR003156">
    <property type="entry name" value="DHHA1_dom"/>
</dbReference>
<organism evidence="9 10">
    <name type="scientific">Clostridium thermosuccinogenes</name>
    <dbReference type="NCBI Taxonomy" id="84032"/>
    <lineage>
        <taxon>Bacteria</taxon>
        <taxon>Bacillati</taxon>
        <taxon>Bacillota</taxon>
        <taxon>Clostridia</taxon>
        <taxon>Eubacteriales</taxon>
        <taxon>Clostridiaceae</taxon>
        <taxon>Clostridium</taxon>
    </lineage>
</organism>
<evidence type="ECO:0000313" key="9">
    <source>
        <dbReference type="EMBL" id="PNT99835.1"/>
    </source>
</evidence>
<dbReference type="NCBIfam" id="TIGR00644">
    <property type="entry name" value="recJ"/>
    <property type="match status" value="1"/>
</dbReference>
<dbReference type="Pfam" id="PF17768">
    <property type="entry name" value="RecJ_OB"/>
    <property type="match status" value="1"/>
</dbReference>
<evidence type="ECO:0000256" key="1">
    <source>
        <dbReference type="ARBA" id="ARBA00005915"/>
    </source>
</evidence>
<dbReference type="RefSeq" id="WP_103081145.1">
    <property type="nucleotide sequence ID" value="NZ_CP021850.1"/>
</dbReference>
<sequence length="828" mass="93799">MLHNKLWLYKEIPQEDIDRVSSNAGISRFLAKIFISRGMEDKESIKKFLNPSLDMLYDPFLLKDMQKAVDRIILAIERKEKIVIYGDYDVDGITSTSVLYNFLKSRNADVDYYIPDRIDEGYGLTAGTVEKVCAMNASLVITVDCGITAIDEVNYINNRKIDVIVTDHHECKEILPDAHAVISPCRPDSQYPFSYLAGVGVVFKLVHAICIAMGLGTEYLNYLDLVALGTVADVVPLVDENRVIVSCGLDKVRNTANIGLKKLVENCNPNSKPITSWMIGYVMAPRINAAGRMGDARRAVRLFTTEDETEASDIVLQLNDENRLRQDMEAEILNEAISIIDADESYMKEKVLVVAGEGWHHGVIGIVASRITEKYHRPCLLFSKEGDIAKGSGRSIDSFDLFEALTHCQDLIDRFGGHEQAAGLTVPADNLPAFRKKINEYADSILNDEDLMPQIEIDVRIDKDDLNRDNIIELDALAPFGAGNPAPVFVYRDLKIGNIRTVGDNRHLKLKLQDEEHLFDAIGFNMGDKADVLRTGDMVDAACTLEINTWNSIDTIQMNLRDLRFGSETAIKEQYYLNLDRCMEMRESAEAGIFNESCDSILQRVKPISRKEFIDLAGSQQNMVIIANTLETVLYIESLLKKISVDIKKVLEICYTIFYNIDVSKIYALINPEPDTLDFSKIDNVVFCGRWVKDSYMKSIIGRIDKSGIYFLDDELIDNIYSDELIPDRRDMVAVYQYVKANCRNNKLVDSLLMLSRRISNSYKINMNSFKLKRSLEIFDELKLMEYREIGGERISLLVADNGKKKTNLENSKSYRYLQQLKAKLKEA</sequence>
<dbReference type="InterPro" id="IPR051673">
    <property type="entry name" value="SSDNA_exonuclease_RecJ"/>
</dbReference>
<evidence type="ECO:0000259" key="6">
    <source>
        <dbReference type="Pfam" id="PF01368"/>
    </source>
</evidence>
<evidence type="ECO:0000256" key="5">
    <source>
        <dbReference type="ARBA" id="ARBA00022839"/>
    </source>
</evidence>
<proteinExistence type="inferred from homology"/>
<keyword evidence="5 9" id="KW-0269">Exonuclease</keyword>
<dbReference type="PANTHER" id="PTHR30255">
    <property type="entry name" value="SINGLE-STRANDED-DNA-SPECIFIC EXONUCLEASE RECJ"/>
    <property type="match status" value="1"/>
</dbReference>
<dbReference type="GO" id="GO:0008409">
    <property type="term" value="F:5'-3' exonuclease activity"/>
    <property type="evidence" value="ECO:0007669"/>
    <property type="project" value="InterPro"/>
</dbReference>
<dbReference type="Pfam" id="PF02272">
    <property type="entry name" value="DHHA1"/>
    <property type="match status" value="1"/>
</dbReference>
<evidence type="ECO:0000256" key="2">
    <source>
        <dbReference type="ARBA" id="ARBA00019841"/>
    </source>
</evidence>
<accession>A0A2K2FGJ3</accession>
<dbReference type="Gene3D" id="3.10.310.30">
    <property type="match status" value="1"/>
</dbReference>
<dbReference type="PANTHER" id="PTHR30255:SF2">
    <property type="entry name" value="SINGLE-STRANDED-DNA-SPECIFIC EXONUCLEASE RECJ"/>
    <property type="match status" value="1"/>
</dbReference>
<evidence type="ECO:0000256" key="3">
    <source>
        <dbReference type="ARBA" id="ARBA00022722"/>
    </source>
</evidence>
<dbReference type="KEGG" id="cthd:CDO33_05320"/>
<feature type="domain" description="DDH" evidence="6">
    <location>
        <begin position="81"/>
        <end position="230"/>
    </location>
</feature>
<gene>
    <name evidence="9" type="primary">recJ</name>
    <name evidence="9" type="ORF">CDQ84_07685</name>
</gene>
<evidence type="ECO:0000259" key="8">
    <source>
        <dbReference type="Pfam" id="PF17768"/>
    </source>
</evidence>
<dbReference type="InterPro" id="IPR001667">
    <property type="entry name" value="DDH_dom"/>
</dbReference>
<dbReference type="GO" id="GO:0006310">
    <property type="term" value="P:DNA recombination"/>
    <property type="evidence" value="ECO:0007669"/>
    <property type="project" value="InterPro"/>
</dbReference>
<feature type="domain" description="RecJ OB" evidence="8">
    <location>
        <begin position="457"/>
        <end position="562"/>
    </location>
</feature>
<dbReference type="GO" id="GO:0006281">
    <property type="term" value="P:DNA repair"/>
    <property type="evidence" value="ECO:0007669"/>
    <property type="project" value="InterPro"/>
</dbReference>